<evidence type="ECO:0000313" key="2">
    <source>
        <dbReference type="Proteomes" id="UP000652761"/>
    </source>
</evidence>
<accession>A0A843WRM9</accession>
<proteinExistence type="predicted"/>
<reference evidence="1" key="1">
    <citation type="submission" date="2017-07" db="EMBL/GenBank/DDBJ databases">
        <title>Taro Niue Genome Assembly and Annotation.</title>
        <authorList>
            <person name="Atibalentja N."/>
            <person name="Keating K."/>
            <person name="Fields C.J."/>
        </authorList>
    </citation>
    <scope>NUCLEOTIDE SEQUENCE</scope>
    <source>
        <strain evidence="1">Niue_2</strain>
        <tissue evidence="1">Leaf</tissue>
    </source>
</reference>
<comment type="caution">
    <text evidence="1">The sequence shown here is derived from an EMBL/GenBank/DDBJ whole genome shotgun (WGS) entry which is preliminary data.</text>
</comment>
<evidence type="ECO:0000313" key="1">
    <source>
        <dbReference type="EMBL" id="MQM06644.1"/>
    </source>
</evidence>
<gene>
    <name evidence="1" type="ORF">Taro_039473</name>
</gene>
<sequence length="91" mass="9666">MHERSRLLRERCSLLSYHQYLAGDLPSGGVSLALPLRIKAGWSMVDDEKTGLLRLPCPSTPPTLSGWTSGVATAPTLSISAGLPLLAAPLQ</sequence>
<dbReference type="EMBL" id="NMUH01003680">
    <property type="protein sequence ID" value="MQM06644.1"/>
    <property type="molecule type" value="Genomic_DNA"/>
</dbReference>
<dbReference type="Proteomes" id="UP000652761">
    <property type="component" value="Unassembled WGS sequence"/>
</dbReference>
<dbReference type="AlphaFoldDB" id="A0A843WRM9"/>
<protein>
    <submittedName>
        <fullName evidence="1">Uncharacterized protein</fullName>
    </submittedName>
</protein>
<organism evidence="1 2">
    <name type="scientific">Colocasia esculenta</name>
    <name type="common">Wild taro</name>
    <name type="synonym">Arum esculentum</name>
    <dbReference type="NCBI Taxonomy" id="4460"/>
    <lineage>
        <taxon>Eukaryota</taxon>
        <taxon>Viridiplantae</taxon>
        <taxon>Streptophyta</taxon>
        <taxon>Embryophyta</taxon>
        <taxon>Tracheophyta</taxon>
        <taxon>Spermatophyta</taxon>
        <taxon>Magnoliopsida</taxon>
        <taxon>Liliopsida</taxon>
        <taxon>Araceae</taxon>
        <taxon>Aroideae</taxon>
        <taxon>Colocasieae</taxon>
        <taxon>Colocasia</taxon>
    </lineage>
</organism>
<keyword evidence="2" id="KW-1185">Reference proteome</keyword>
<name>A0A843WRM9_COLES</name>